<dbReference type="NCBIfam" id="TIGR02075">
    <property type="entry name" value="pyrH_bact"/>
    <property type="match status" value="1"/>
</dbReference>
<comment type="catalytic activity">
    <reaction evidence="11 13">
        <text>UMP + ATP = UDP + ADP</text>
        <dbReference type="Rhea" id="RHEA:24400"/>
        <dbReference type="ChEBI" id="CHEBI:30616"/>
        <dbReference type="ChEBI" id="CHEBI:57865"/>
        <dbReference type="ChEBI" id="CHEBI:58223"/>
        <dbReference type="ChEBI" id="CHEBI:456216"/>
        <dbReference type="EC" id="2.7.4.22"/>
    </reaction>
</comment>
<evidence type="ECO:0000256" key="7">
    <source>
        <dbReference type="ARBA" id="ARBA00022741"/>
    </source>
</evidence>
<name>A0A6C2C1X9_9LACO</name>
<dbReference type="EMBL" id="SDGZ01000024">
    <property type="protein sequence ID" value="TYC48070.1"/>
    <property type="molecule type" value="Genomic_DNA"/>
</dbReference>
<dbReference type="CDD" id="cd04254">
    <property type="entry name" value="AAK_UMPK-PyrH-Ec"/>
    <property type="match status" value="1"/>
</dbReference>
<evidence type="ECO:0000313" key="16">
    <source>
        <dbReference type="Proteomes" id="UP000371977"/>
    </source>
</evidence>
<dbReference type="SUPFAM" id="SSF53633">
    <property type="entry name" value="Carbamate kinase-like"/>
    <property type="match status" value="1"/>
</dbReference>
<keyword evidence="16" id="KW-1185">Reference proteome</keyword>
<evidence type="ECO:0000256" key="10">
    <source>
        <dbReference type="ARBA" id="ARBA00022975"/>
    </source>
</evidence>
<feature type="binding site" evidence="13">
    <location>
        <position position="59"/>
    </location>
    <ligand>
        <name>ATP</name>
        <dbReference type="ChEBI" id="CHEBI:30616"/>
    </ligand>
</feature>
<dbReference type="InterPro" id="IPR011817">
    <property type="entry name" value="Uridylate_kinase"/>
</dbReference>
<evidence type="ECO:0000256" key="3">
    <source>
        <dbReference type="ARBA" id="ARBA00007614"/>
    </source>
</evidence>
<sequence>MTDVKYKRVLLKLSGEALAGKKGYGIDPETVNNIAQEIKEVYELGVEIAIVIGGGNLWRGEAGAKLGMERAQADYVGMLGTVMNSLAMQDALEALDVPTRVQTSIEMRQVAEPYVRRKAVRHLEKGRVVIFGGGTGSPYFSTDTTAALRAAEINAEAILMAKNGVDGVYNDDPRKNPNAIMFDSLTHKDIIAQGLKVMDSTASSLSMDNDINLVIFNMNTRGNIQRVILGESIGTTVEGK</sequence>
<dbReference type="GO" id="GO:0005737">
    <property type="term" value="C:cytoplasm"/>
    <property type="evidence" value="ECO:0007669"/>
    <property type="project" value="UniProtKB-SubCell"/>
</dbReference>
<keyword evidence="10 13" id="KW-0665">Pyrimidine biosynthesis</keyword>
<comment type="subunit">
    <text evidence="13">Homohexamer.</text>
</comment>
<comment type="similarity">
    <text evidence="3 13">Belongs to the UMP kinase family.</text>
</comment>
<proteinExistence type="inferred from homology"/>
<evidence type="ECO:0000256" key="6">
    <source>
        <dbReference type="ARBA" id="ARBA00022679"/>
    </source>
</evidence>
<reference evidence="15 16" key="1">
    <citation type="submission" date="2019-01" db="EMBL/GenBank/DDBJ databases">
        <title>Weissella sp. nov., a novel lactic acid bacterium isolated from animal feces.</title>
        <authorList>
            <person name="Wang L.-T."/>
        </authorList>
    </citation>
    <scope>NUCLEOTIDE SEQUENCE [LARGE SCALE GENOMIC DNA]</scope>
    <source>
        <strain evidence="15 16">8H-2</strain>
    </source>
</reference>
<comment type="function">
    <text evidence="12 13">Catalyzes the reversible phosphorylation of UMP to UDP.</text>
</comment>
<gene>
    <name evidence="13" type="primary">pyrH</name>
    <name evidence="15" type="ORF">ESZ50_09865</name>
</gene>
<evidence type="ECO:0000256" key="11">
    <source>
        <dbReference type="ARBA" id="ARBA00047767"/>
    </source>
</evidence>
<comment type="caution">
    <text evidence="15">The sequence shown here is derived from an EMBL/GenBank/DDBJ whole genome shotgun (WGS) entry which is preliminary data.</text>
</comment>
<feature type="binding site" evidence="13">
    <location>
        <position position="163"/>
    </location>
    <ligand>
        <name>ATP</name>
        <dbReference type="ChEBI" id="CHEBI:30616"/>
    </ligand>
</feature>
<dbReference type="GO" id="GO:0005524">
    <property type="term" value="F:ATP binding"/>
    <property type="evidence" value="ECO:0007669"/>
    <property type="project" value="UniProtKB-KW"/>
</dbReference>
<organism evidence="15 16">
    <name type="scientific">Weissella muntiaci</name>
    <dbReference type="NCBI Taxonomy" id="2508881"/>
    <lineage>
        <taxon>Bacteria</taxon>
        <taxon>Bacillati</taxon>
        <taxon>Bacillota</taxon>
        <taxon>Bacilli</taxon>
        <taxon>Lactobacillales</taxon>
        <taxon>Lactobacillaceae</taxon>
        <taxon>Weissella</taxon>
    </lineage>
</organism>
<keyword evidence="7 13" id="KW-0547">Nucleotide-binding</keyword>
<keyword evidence="4 13" id="KW-0963">Cytoplasm</keyword>
<dbReference type="InterPro" id="IPR001048">
    <property type="entry name" value="Asp/Glu/Uridylate_kinase"/>
</dbReference>
<keyword evidence="5 13" id="KW-0021">Allosteric enzyme</keyword>
<keyword evidence="8 13" id="KW-0418">Kinase</keyword>
<protein>
    <recommendedName>
        <fullName evidence="13">Uridylate kinase</fullName>
        <shortName evidence="13">UK</shortName>
        <ecNumber evidence="13">2.7.4.22</ecNumber>
    </recommendedName>
    <alternativeName>
        <fullName evidence="13">Uridine monophosphate kinase</fullName>
        <shortName evidence="13">UMP kinase</shortName>
        <shortName evidence="13">UMPK</shortName>
    </alternativeName>
</protein>
<keyword evidence="6 13" id="KW-0808">Transferase</keyword>
<dbReference type="Pfam" id="PF00696">
    <property type="entry name" value="AA_kinase"/>
    <property type="match status" value="1"/>
</dbReference>
<dbReference type="Proteomes" id="UP000371977">
    <property type="component" value="Unassembled WGS sequence"/>
</dbReference>
<dbReference type="GO" id="GO:0006225">
    <property type="term" value="P:UDP biosynthetic process"/>
    <property type="evidence" value="ECO:0007669"/>
    <property type="project" value="TreeGrafter"/>
</dbReference>
<evidence type="ECO:0000313" key="15">
    <source>
        <dbReference type="EMBL" id="TYC48070.1"/>
    </source>
</evidence>
<dbReference type="HAMAP" id="MF_01220_B">
    <property type="entry name" value="PyrH_B"/>
    <property type="match status" value="1"/>
</dbReference>
<dbReference type="GO" id="GO:0033862">
    <property type="term" value="F:UMP kinase activity"/>
    <property type="evidence" value="ECO:0007669"/>
    <property type="project" value="UniProtKB-EC"/>
</dbReference>
<comment type="activity regulation">
    <text evidence="13">Allosterically activated by GTP. Inhibited by UTP.</text>
</comment>
<evidence type="ECO:0000256" key="13">
    <source>
        <dbReference type="HAMAP-Rule" id="MF_01220"/>
    </source>
</evidence>
<feature type="binding site" evidence="13">
    <location>
        <position position="54"/>
    </location>
    <ligand>
        <name>UMP</name>
        <dbReference type="ChEBI" id="CHEBI:57865"/>
    </ligand>
</feature>
<keyword evidence="9 13" id="KW-0067">ATP-binding</keyword>
<evidence type="ECO:0000256" key="4">
    <source>
        <dbReference type="ARBA" id="ARBA00022490"/>
    </source>
</evidence>
<feature type="binding site" evidence="13">
    <location>
        <position position="172"/>
    </location>
    <ligand>
        <name>ATP</name>
        <dbReference type="ChEBI" id="CHEBI:30616"/>
    </ligand>
</feature>
<dbReference type="PANTHER" id="PTHR42833">
    <property type="entry name" value="URIDYLATE KINASE"/>
    <property type="match status" value="1"/>
</dbReference>
<dbReference type="AlphaFoldDB" id="A0A6C2C1X9"/>
<dbReference type="PIRSF" id="PIRSF005650">
    <property type="entry name" value="Uridylate_kin"/>
    <property type="match status" value="1"/>
</dbReference>
<evidence type="ECO:0000256" key="8">
    <source>
        <dbReference type="ARBA" id="ARBA00022777"/>
    </source>
</evidence>
<dbReference type="EC" id="2.7.4.22" evidence="13"/>
<feature type="region of interest" description="Involved in allosteric activation by GTP" evidence="13">
    <location>
        <begin position="20"/>
        <end position="25"/>
    </location>
</feature>
<evidence type="ECO:0000256" key="9">
    <source>
        <dbReference type="ARBA" id="ARBA00022840"/>
    </source>
</evidence>
<feature type="binding site" evidence="13">
    <location>
        <position position="169"/>
    </location>
    <ligand>
        <name>ATP</name>
        <dbReference type="ChEBI" id="CHEBI:30616"/>
    </ligand>
</feature>
<dbReference type="InterPro" id="IPR015963">
    <property type="entry name" value="Uridylate_kinase_bac"/>
</dbReference>
<dbReference type="GO" id="GO:0044210">
    <property type="term" value="P:'de novo' CTP biosynthetic process"/>
    <property type="evidence" value="ECO:0007669"/>
    <property type="project" value="UniProtKB-UniRule"/>
</dbReference>
<feature type="binding site" evidence="13">
    <location>
        <position position="74"/>
    </location>
    <ligand>
        <name>UMP</name>
        <dbReference type="ChEBI" id="CHEBI:57865"/>
    </ligand>
</feature>
<dbReference type="UniPathway" id="UPA00159">
    <property type="reaction ID" value="UER00275"/>
</dbReference>
<evidence type="ECO:0000256" key="1">
    <source>
        <dbReference type="ARBA" id="ARBA00004496"/>
    </source>
</evidence>
<evidence type="ECO:0000259" key="14">
    <source>
        <dbReference type="Pfam" id="PF00696"/>
    </source>
</evidence>
<dbReference type="FunFam" id="3.40.1160.10:FF:000001">
    <property type="entry name" value="Uridylate kinase"/>
    <property type="match status" value="1"/>
</dbReference>
<evidence type="ECO:0000256" key="2">
    <source>
        <dbReference type="ARBA" id="ARBA00004791"/>
    </source>
</evidence>
<evidence type="ECO:0000256" key="12">
    <source>
        <dbReference type="ARBA" id="ARBA00054149"/>
    </source>
</evidence>
<dbReference type="OrthoDB" id="9807458at2"/>
<dbReference type="RefSeq" id="WP_148623526.1">
    <property type="nucleotide sequence ID" value="NZ_SDGZ01000024.1"/>
</dbReference>
<comment type="pathway">
    <text evidence="2 13">Pyrimidine metabolism; CTP biosynthesis via de novo pathway; UDP from UMP (UMPK route): step 1/1.</text>
</comment>
<comment type="caution">
    <text evidence="13">Lacks conserved residue(s) required for the propagation of feature annotation.</text>
</comment>
<dbReference type="Gene3D" id="3.40.1160.10">
    <property type="entry name" value="Acetylglutamate kinase-like"/>
    <property type="match status" value="1"/>
</dbReference>
<feature type="domain" description="Aspartate/glutamate/uridylate kinase" evidence="14">
    <location>
        <begin position="7"/>
        <end position="217"/>
    </location>
</feature>
<comment type="subcellular location">
    <subcellularLocation>
        <location evidence="1 13">Cytoplasm</location>
    </subcellularLocation>
</comment>
<feature type="binding site" evidence="13">
    <location>
        <begin position="12"/>
        <end position="15"/>
    </location>
    <ligand>
        <name>ATP</name>
        <dbReference type="ChEBI" id="CHEBI:30616"/>
    </ligand>
</feature>
<evidence type="ECO:0000256" key="5">
    <source>
        <dbReference type="ARBA" id="ARBA00022533"/>
    </source>
</evidence>
<dbReference type="InterPro" id="IPR036393">
    <property type="entry name" value="AceGlu_kinase-like_sf"/>
</dbReference>
<accession>A0A6C2C1X9</accession>
<feature type="binding site" evidence="13">
    <location>
        <begin position="135"/>
        <end position="142"/>
    </location>
    <ligand>
        <name>UMP</name>
        <dbReference type="ChEBI" id="CHEBI:57865"/>
    </ligand>
</feature>
<dbReference type="PANTHER" id="PTHR42833:SF4">
    <property type="entry name" value="URIDYLATE KINASE PUMPKIN, CHLOROPLASTIC"/>
    <property type="match status" value="1"/>
</dbReference>
<feature type="binding site" evidence="13">
    <location>
        <position position="55"/>
    </location>
    <ligand>
        <name>ATP</name>
        <dbReference type="ChEBI" id="CHEBI:30616"/>
    </ligand>
</feature>